<keyword evidence="3" id="KW-1185">Reference proteome</keyword>
<dbReference type="PANTHER" id="PTHR48090:SF7">
    <property type="entry name" value="RFBJ PROTEIN"/>
    <property type="match status" value="1"/>
</dbReference>
<evidence type="ECO:0000313" key="3">
    <source>
        <dbReference type="Proteomes" id="UP000010953"/>
    </source>
</evidence>
<dbReference type="InParanoid" id="M7XB25"/>
<evidence type="ECO:0000259" key="1">
    <source>
        <dbReference type="Pfam" id="PF00535"/>
    </source>
</evidence>
<sequence length="244" mass="27201">MNEKNLSTVNSQMQGNQFPVVDVLIPAYNEEQSIGKVIAEIPDFVRHIVVVNNASTDNTRAAAENAGAIVLDEPQMGYGKACLTGMAWISKQEVRPDILVFLDGDFSDFPAQMANLIQPIQDGKADLVIGSRALGKRERGSMTIPQRFGNWLATRLMDYLYGVKFTDLGPFRAARWAKLSILGMEDQNYGWTIEMQIKAAKAGWKLAEIPVDYRRRIGVSKVSGTVKGVIGAGYKILWTIWRYR</sequence>
<gene>
    <name evidence="2" type="ORF">C943_01361</name>
</gene>
<dbReference type="InterPro" id="IPR050256">
    <property type="entry name" value="Glycosyltransferase_2"/>
</dbReference>
<dbReference type="CDD" id="cd04179">
    <property type="entry name" value="DPM_DPG-synthase_like"/>
    <property type="match status" value="1"/>
</dbReference>
<dbReference type="GO" id="GO:0016740">
    <property type="term" value="F:transferase activity"/>
    <property type="evidence" value="ECO:0007669"/>
    <property type="project" value="UniProtKB-KW"/>
</dbReference>
<dbReference type="InterPro" id="IPR001173">
    <property type="entry name" value="Glyco_trans_2-like"/>
</dbReference>
<organism evidence="2 3">
    <name type="scientific">Mariniradius saccharolyticus AK6</name>
    <dbReference type="NCBI Taxonomy" id="1239962"/>
    <lineage>
        <taxon>Bacteria</taxon>
        <taxon>Pseudomonadati</taxon>
        <taxon>Bacteroidota</taxon>
        <taxon>Cytophagia</taxon>
        <taxon>Cytophagales</taxon>
        <taxon>Cyclobacteriaceae</taxon>
        <taxon>Mariniradius</taxon>
    </lineage>
</organism>
<dbReference type="eggNOG" id="COG1215">
    <property type="taxonomic scope" value="Bacteria"/>
</dbReference>
<dbReference type="Proteomes" id="UP000010953">
    <property type="component" value="Unassembled WGS sequence"/>
</dbReference>
<accession>M7XB25</accession>
<feature type="domain" description="Glycosyltransferase 2-like" evidence="1">
    <location>
        <begin position="23"/>
        <end position="169"/>
    </location>
</feature>
<protein>
    <submittedName>
        <fullName evidence="2">Glycosyltransferase</fullName>
    </submittedName>
</protein>
<evidence type="ECO:0000313" key="2">
    <source>
        <dbReference type="EMBL" id="EMS32099.1"/>
    </source>
</evidence>
<reference evidence="2" key="1">
    <citation type="submission" date="2013-01" db="EMBL/GenBank/DDBJ databases">
        <title>Genome assembly of Mariniradius saccharolyticus AK6.</title>
        <authorList>
            <person name="Vaidya B."/>
            <person name="Khatri I."/>
            <person name="Tanuku N.R.S."/>
            <person name="Subramanian S."/>
            <person name="Pinnaka A."/>
        </authorList>
    </citation>
    <scope>NUCLEOTIDE SEQUENCE [LARGE SCALE GENOMIC DNA]</scope>
    <source>
        <strain evidence="2">AK6</strain>
    </source>
</reference>
<comment type="caution">
    <text evidence="2">The sequence shown here is derived from an EMBL/GenBank/DDBJ whole genome shotgun (WGS) entry which is preliminary data.</text>
</comment>
<dbReference type="AlphaFoldDB" id="M7XB25"/>
<dbReference type="STRING" id="1239962.C943_01361"/>
<dbReference type="Pfam" id="PF00535">
    <property type="entry name" value="Glycos_transf_2"/>
    <property type="match status" value="1"/>
</dbReference>
<dbReference type="Gene3D" id="3.90.550.10">
    <property type="entry name" value="Spore Coat Polysaccharide Biosynthesis Protein SpsA, Chain A"/>
    <property type="match status" value="1"/>
</dbReference>
<dbReference type="PANTHER" id="PTHR48090">
    <property type="entry name" value="UNDECAPRENYL-PHOSPHATE 4-DEOXY-4-FORMAMIDO-L-ARABINOSE TRANSFERASE-RELATED"/>
    <property type="match status" value="1"/>
</dbReference>
<dbReference type="SUPFAM" id="SSF53448">
    <property type="entry name" value="Nucleotide-diphospho-sugar transferases"/>
    <property type="match status" value="1"/>
</dbReference>
<dbReference type="EMBL" id="AMZY02000014">
    <property type="protein sequence ID" value="EMS32099.1"/>
    <property type="molecule type" value="Genomic_DNA"/>
</dbReference>
<dbReference type="InterPro" id="IPR029044">
    <property type="entry name" value="Nucleotide-diphossugar_trans"/>
</dbReference>
<proteinExistence type="predicted"/>
<name>M7XB25_9BACT</name>